<evidence type="ECO:0000256" key="3">
    <source>
        <dbReference type="ARBA" id="ARBA00022679"/>
    </source>
</evidence>
<keyword evidence="2" id="KW-0963">Cytoplasm</keyword>
<dbReference type="PROSITE" id="PS00106">
    <property type="entry name" value="GALACTOKINASE"/>
    <property type="match status" value="1"/>
</dbReference>
<dbReference type="PIRSF" id="PIRSF000530">
    <property type="entry name" value="Galactokinase"/>
    <property type="match status" value="1"/>
</dbReference>
<dbReference type="GO" id="GO:0005829">
    <property type="term" value="C:cytosol"/>
    <property type="evidence" value="ECO:0007669"/>
    <property type="project" value="TreeGrafter"/>
</dbReference>
<dbReference type="GO" id="GO:0005524">
    <property type="term" value="F:ATP binding"/>
    <property type="evidence" value="ECO:0007669"/>
    <property type="project" value="UniProtKB-UniRule"/>
</dbReference>
<dbReference type="FunFam" id="3.30.230.10:FF:000017">
    <property type="entry name" value="Galactokinase"/>
    <property type="match status" value="1"/>
</dbReference>
<feature type="domain" description="GHMP kinase C-terminal" evidence="13">
    <location>
        <begin position="297"/>
        <end position="366"/>
    </location>
</feature>
<dbReference type="PANTHER" id="PTHR10457">
    <property type="entry name" value="MEVALONATE KINASE/GALACTOKINASE"/>
    <property type="match status" value="1"/>
</dbReference>
<dbReference type="RefSeq" id="WP_091032602.1">
    <property type="nucleotide sequence ID" value="NZ_FNAD01000004.1"/>
</dbReference>
<evidence type="ECO:0000256" key="10">
    <source>
        <dbReference type="ARBA" id="ARBA00023277"/>
    </source>
</evidence>
<evidence type="ECO:0000256" key="7">
    <source>
        <dbReference type="ARBA" id="ARBA00022840"/>
    </source>
</evidence>
<feature type="domain" description="Galactokinase N-terminal" evidence="14">
    <location>
        <begin position="20"/>
        <end position="69"/>
    </location>
</feature>
<accession>A0A1G6VB94</accession>
<dbReference type="InterPro" id="IPR020568">
    <property type="entry name" value="Ribosomal_Su5_D2-typ_SF"/>
</dbReference>
<dbReference type="Gene3D" id="3.30.70.890">
    <property type="entry name" value="GHMP kinase, C-terminal domain"/>
    <property type="match status" value="1"/>
</dbReference>
<dbReference type="InterPro" id="IPR006203">
    <property type="entry name" value="GHMP_knse_ATP-bd_CS"/>
</dbReference>
<dbReference type="NCBIfam" id="TIGR00131">
    <property type="entry name" value="gal_kin"/>
    <property type="match status" value="1"/>
</dbReference>
<dbReference type="Pfam" id="PF08544">
    <property type="entry name" value="GHMP_kinases_C"/>
    <property type="match status" value="1"/>
</dbReference>
<evidence type="ECO:0000256" key="6">
    <source>
        <dbReference type="ARBA" id="ARBA00022777"/>
    </source>
</evidence>
<dbReference type="GO" id="GO:0004335">
    <property type="term" value="F:galactokinase activity"/>
    <property type="evidence" value="ECO:0007669"/>
    <property type="project" value="UniProtKB-UniRule"/>
</dbReference>
<name>A0A1G6VB94_9ACTN</name>
<dbReference type="EC" id="2.7.1.6" evidence="11"/>
<dbReference type="GO" id="GO:0046872">
    <property type="term" value="F:metal ion binding"/>
    <property type="evidence" value="ECO:0007669"/>
    <property type="project" value="UniProtKB-KW"/>
</dbReference>
<dbReference type="InterPro" id="IPR036554">
    <property type="entry name" value="GHMP_kinase_C_sf"/>
</dbReference>
<feature type="domain" description="GHMP kinase N-terminal" evidence="12">
    <location>
        <begin position="104"/>
        <end position="189"/>
    </location>
</feature>
<dbReference type="GO" id="GO:0006012">
    <property type="term" value="P:galactose metabolic process"/>
    <property type="evidence" value="ECO:0007669"/>
    <property type="project" value="UniProtKB-UniRule"/>
</dbReference>
<dbReference type="PROSITE" id="PS00627">
    <property type="entry name" value="GHMP_KINASES_ATP"/>
    <property type="match status" value="1"/>
</dbReference>
<dbReference type="PRINTS" id="PR00473">
    <property type="entry name" value="GALCTOKINASE"/>
</dbReference>
<protein>
    <recommendedName>
        <fullName evidence="11">Galactokinase</fullName>
        <ecNumber evidence="11">2.7.1.6</ecNumber>
    </recommendedName>
</protein>
<evidence type="ECO:0000313" key="16">
    <source>
        <dbReference type="Proteomes" id="UP000198949"/>
    </source>
</evidence>
<dbReference type="Pfam" id="PF00288">
    <property type="entry name" value="GHMP_kinases_N"/>
    <property type="match status" value="1"/>
</dbReference>
<evidence type="ECO:0000313" key="15">
    <source>
        <dbReference type="EMBL" id="SDD50663.1"/>
    </source>
</evidence>
<organism evidence="15 16">
    <name type="scientific">Glycomyces harbinensis</name>
    <dbReference type="NCBI Taxonomy" id="58114"/>
    <lineage>
        <taxon>Bacteria</taxon>
        <taxon>Bacillati</taxon>
        <taxon>Actinomycetota</taxon>
        <taxon>Actinomycetes</taxon>
        <taxon>Glycomycetales</taxon>
        <taxon>Glycomycetaceae</taxon>
        <taxon>Glycomyces</taxon>
    </lineage>
</organism>
<dbReference type="PRINTS" id="PR00959">
    <property type="entry name" value="MEVGALKINASE"/>
</dbReference>
<dbReference type="Gene3D" id="3.30.230.10">
    <property type="match status" value="1"/>
</dbReference>
<evidence type="ECO:0000256" key="4">
    <source>
        <dbReference type="ARBA" id="ARBA00022723"/>
    </source>
</evidence>
<evidence type="ECO:0000259" key="12">
    <source>
        <dbReference type="Pfam" id="PF00288"/>
    </source>
</evidence>
<dbReference type="FunFam" id="3.30.70.890:FF:000001">
    <property type="entry name" value="Galactokinase"/>
    <property type="match status" value="1"/>
</dbReference>
<dbReference type="Proteomes" id="UP000198949">
    <property type="component" value="Unassembled WGS sequence"/>
</dbReference>
<dbReference type="EMBL" id="FNAD01000004">
    <property type="protein sequence ID" value="SDD50663.1"/>
    <property type="molecule type" value="Genomic_DNA"/>
</dbReference>
<keyword evidence="7" id="KW-0067">ATP-binding</keyword>
<dbReference type="Pfam" id="PF10509">
    <property type="entry name" value="GalKase_gal_bdg"/>
    <property type="match status" value="1"/>
</dbReference>
<evidence type="ECO:0000256" key="11">
    <source>
        <dbReference type="NCBIfam" id="TIGR00131"/>
    </source>
</evidence>
<dbReference type="InterPro" id="IPR006206">
    <property type="entry name" value="Mevalonate/galactokinase"/>
</dbReference>
<dbReference type="InterPro" id="IPR013750">
    <property type="entry name" value="GHMP_kinase_C_dom"/>
</dbReference>
<keyword evidence="5" id="KW-0547">Nucleotide-binding</keyword>
<dbReference type="InterPro" id="IPR006204">
    <property type="entry name" value="GHMP_kinase_N_dom"/>
</dbReference>
<evidence type="ECO:0000256" key="9">
    <source>
        <dbReference type="ARBA" id="ARBA00023144"/>
    </source>
</evidence>
<sequence length="393" mass="40904">MPAANQTEAHAAELARTAAEAFRAVFGAEPEGVWAAPGRVNLIGEHTDYNDGFVMPFALPFYAAAAVAKAETWEFHSTYGDEPTVLADDLGTSEADGVDGWAAYLAGVAWALGESGYPVAPARIALHSDVPHGAGLSSSAALECAALIALADLYGHEIDRAEAARIAQKAENEYVGAPTGVLDQSASLLCTEGNVMFMDCRDLSREQVPFDLAPEGLTMLVIDTRAPHRHADGEYGARRADCEQAARLLGVSHLRDAPRDAKLDDSVPDADRLNRRMRHILTENDRVLETVAILKGGTVAGIGELLTASHESLRDDYEVSSVELDSAVAAALGAGALGARMTGGGFGGSAIALVEADSAAKVEAAVVDAAAQAGLPVPRVFTARAAAGAHRAI</sequence>
<dbReference type="SUPFAM" id="SSF55060">
    <property type="entry name" value="GHMP Kinase, C-terminal domain"/>
    <property type="match status" value="1"/>
</dbReference>
<comment type="similarity">
    <text evidence="1">Belongs to the GHMP kinase family. GalK subfamily.</text>
</comment>
<evidence type="ECO:0000256" key="8">
    <source>
        <dbReference type="ARBA" id="ARBA00022842"/>
    </source>
</evidence>
<keyword evidence="3" id="KW-0808">Transferase</keyword>
<evidence type="ECO:0000259" key="14">
    <source>
        <dbReference type="Pfam" id="PF10509"/>
    </source>
</evidence>
<dbReference type="PANTHER" id="PTHR10457:SF7">
    <property type="entry name" value="GALACTOKINASE-RELATED"/>
    <property type="match status" value="1"/>
</dbReference>
<proteinExistence type="inferred from homology"/>
<evidence type="ECO:0000256" key="5">
    <source>
        <dbReference type="ARBA" id="ARBA00022741"/>
    </source>
</evidence>
<evidence type="ECO:0000256" key="2">
    <source>
        <dbReference type="ARBA" id="ARBA00022490"/>
    </source>
</evidence>
<keyword evidence="4" id="KW-0479">Metal-binding</keyword>
<reference evidence="16" key="1">
    <citation type="submission" date="2016-10" db="EMBL/GenBank/DDBJ databases">
        <authorList>
            <person name="Varghese N."/>
            <person name="Submissions S."/>
        </authorList>
    </citation>
    <scope>NUCLEOTIDE SEQUENCE [LARGE SCALE GENOMIC DNA]</scope>
    <source>
        <strain evidence="16">CGMCC 4.3516</strain>
    </source>
</reference>
<keyword evidence="9" id="KW-0299">Galactose metabolism</keyword>
<dbReference type="OrthoDB" id="250531at2"/>
<dbReference type="SUPFAM" id="SSF54211">
    <property type="entry name" value="Ribosomal protein S5 domain 2-like"/>
    <property type="match status" value="1"/>
</dbReference>
<keyword evidence="10" id="KW-0119">Carbohydrate metabolism</keyword>
<keyword evidence="8" id="KW-0460">Magnesium</keyword>
<keyword evidence="6 15" id="KW-0418">Kinase</keyword>
<dbReference type="InterPro" id="IPR019741">
    <property type="entry name" value="Galactokinase_CS"/>
</dbReference>
<evidence type="ECO:0000259" key="13">
    <source>
        <dbReference type="Pfam" id="PF08544"/>
    </source>
</evidence>
<keyword evidence="16" id="KW-1185">Reference proteome</keyword>
<dbReference type="InterPro" id="IPR000705">
    <property type="entry name" value="Galactokinase"/>
</dbReference>
<dbReference type="InterPro" id="IPR019539">
    <property type="entry name" value="GalKase_N"/>
</dbReference>
<evidence type="ECO:0000256" key="1">
    <source>
        <dbReference type="ARBA" id="ARBA00006566"/>
    </source>
</evidence>
<dbReference type="InterPro" id="IPR014721">
    <property type="entry name" value="Ribsml_uS5_D2-typ_fold_subgr"/>
</dbReference>
<gene>
    <name evidence="15" type="ORF">SAMN05216270_104316</name>
</gene>
<dbReference type="AlphaFoldDB" id="A0A1G6VB94"/>
<dbReference type="STRING" id="58114.SAMN05216270_104316"/>